<dbReference type="InterPro" id="IPR023393">
    <property type="entry name" value="START-like_dom_sf"/>
</dbReference>
<dbReference type="OrthoDB" id="331699at2759"/>
<dbReference type="PROSITE" id="PS51770">
    <property type="entry name" value="HOTDOG_ACOT"/>
    <property type="match status" value="2"/>
</dbReference>
<evidence type="ECO:0000256" key="4">
    <source>
        <dbReference type="ARBA" id="ARBA00022801"/>
    </source>
</evidence>
<dbReference type="Proteomes" id="UP001165085">
    <property type="component" value="Unassembled WGS sequence"/>
</dbReference>
<accession>A0A9W7AJJ8</accession>
<dbReference type="Pfam" id="PF03061">
    <property type="entry name" value="4HBT"/>
    <property type="match status" value="2"/>
</dbReference>
<dbReference type="SUPFAM" id="SSF54637">
    <property type="entry name" value="Thioesterase/thiol ester dehydrase-isomerase"/>
    <property type="match status" value="2"/>
</dbReference>
<dbReference type="EMBL" id="BRXY01000145">
    <property type="protein sequence ID" value="GMH71115.1"/>
    <property type="molecule type" value="Genomic_DNA"/>
</dbReference>
<evidence type="ECO:0000259" key="8">
    <source>
        <dbReference type="PROSITE" id="PS51770"/>
    </source>
</evidence>
<dbReference type="PANTHER" id="PTHR11049">
    <property type="entry name" value="ACYL COENZYME A THIOESTER HYDROLASE"/>
    <property type="match status" value="1"/>
</dbReference>
<protein>
    <recommendedName>
        <fullName evidence="11">Acyl-CoA thioesterase</fullName>
    </recommendedName>
</protein>
<feature type="domain" description="HotDog ACOT-type" evidence="8">
    <location>
        <begin position="52"/>
        <end position="162"/>
    </location>
</feature>
<dbReference type="PANTHER" id="PTHR11049:SF16">
    <property type="entry name" value="PROTEIN VDLD"/>
    <property type="match status" value="1"/>
</dbReference>
<evidence type="ECO:0000256" key="2">
    <source>
        <dbReference type="ARBA" id="ARBA00004872"/>
    </source>
</evidence>
<dbReference type="InterPro" id="IPR029069">
    <property type="entry name" value="HotDog_dom_sf"/>
</dbReference>
<comment type="catalytic activity">
    <reaction evidence="1">
        <text>butanoyl-CoA + H2O = butanoate + CoA + H(+)</text>
        <dbReference type="Rhea" id="RHEA:40111"/>
        <dbReference type="ChEBI" id="CHEBI:15377"/>
        <dbReference type="ChEBI" id="CHEBI:15378"/>
        <dbReference type="ChEBI" id="CHEBI:17968"/>
        <dbReference type="ChEBI" id="CHEBI:57287"/>
        <dbReference type="ChEBI" id="CHEBI:57371"/>
    </reaction>
    <physiologicalReaction direction="left-to-right" evidence="1">
        <dbReference type="Rhea" id="RHEA:40112"/>
    </physiologicalReaction>
</comment>
<keyword evidence="4" id="KW-0378">Hydrolase</keyword>
<evidence type="ECO:0000256" key="3">
    <source>
        <dbReference type="ARBA" id="ARBA00022737"/>
    </source>
</evidence>
<dbReference type="InterPro" id="IPR002913">
    <property type="entry name" value="START_lipid-bd_dom"/>
</dbReference>
<dbReference type="InterPro" id="IPR033120">
    <property type="entry name" value="HOTDOG_ACOT"/>
</dbReference>
<proteinExistence type="predicted"/>
<dbReference type="InterPro" id="IPR006683">
    <property type="entry name" value="Thioestr_dom"/>
</dbReference>
<dbReference type="CDD" id="cd00177">
    <property type="entry name" value="START"/>
    <property type="match status" value="1"/>
</dbReference>
<evidence type="ECO:0000256" key="1">
    <source>
        <dbReference type="ARBA" id="ARBA00000295"/>
    </source>
</evidence>
<dbReference type="AlphaFoldDB" id="A0A9W7AJJ8"/>
<dbReference type="Gene3D" id="3.10.129.10">
    <property type="entry name" value="Hotdog Thioesterase"/>
    <property type="match status" value="2"/>
</dbReference>
<keyword evidence="3" id="KW-0677">Repeat</keyword>
<dbReference type="GO" id="GO:0006637">
    <property type="term" value="P:acyl-CoA metabolic process"/>
    <property type="evidence" value="ECO:0007669"/>
    <property type="project" value="TreeGrafter"/>
</dbReference>
<dbReference type="Gene3D" id="3.30.530.20">
    <property type="match status" value="1"/>
</dbReference>
<dbReference type="CDD" id="cd03442">
    <property type="entry name" value="BFIT_BACH"/>
    <property type="match status" value="2"/>
</dbReference>
<organism evidence="9 10">
    <name type="scientific">Triparma strigata</name>
    <dbReference type="NCBI Taxonomy" id="1606541"/>
    <lineage>
        <taxon>Eukaryota</taxon>
        <taxon>Sar</taxon>
        <taxon>Stramenopiles</taxon>
        <taxon>Ochrophyta</taxon>
        <taxon>Bolidophyceae</taxon>
        <taxon>Parmales</taxon>
        <taxon>Triparmaceae</taxon>
        <taxon>Triparma</taxon>
    </lineage>
</organism>
<feature type="domain" description="HotDog ACOT-type" evidence="8">
    <location>
        <begin position="276"/>
        <end position="394"/>
    </location>
</feature>
<comment type="pathway">
    <text evidence="2">Lipid metabolism; fatty acid metabolism.</text>
</comment>
<dbReference type="PROSITE" id="PS50848">
    <property type="entry name" value="START"/>
    <property type="match status" value="1"/>
</dbReference>
<keyword evidence="5" id="KW-0276">Fatty acid metabolism</keyword>
<evidence type="ECO:0000313" key="10">
    <source>
        <dbReference type="Proteomes" id="UP001165085"/>
    </source>
</evidence>
<dbReference type="Pfam" id="PF01852">
    <property type="entry name" value="START"/>
    <property type="match status" value="1"/>
</dbReference>
<keyword evidence="6" id="KW-0443">Lipid metabolism</keyword>
<name>A0A9W7AJJ8_9STRA</name>
<evidence type="ECO:0000256" key="6">
    <source>
        <dbReference type="ARBA" id="ARBA00023098"/>
    </source>
</evidence>
<evidence type="ECO:0000259" key="7">
    <source>
        <dbReference type="PROSITE" id="PS50848"/>
    </source>
</evidence>
<evidence type="ECO:0000256" key="5">
    <source>
        <dbReference type="ARBA" id="ARBA00022832"/>
    </source>
</evidence>
<dbReference type="GO" id="GO:0008289">
    <property type="term" value="F:lipid binding"/>
    <property type="evidence" value="ECO:0007669"/>
    <property type="project" value="InterPro"/>
</dbReference>
<dbReference type="SUPFAM" id="SSF55961">
    <property type="entry name" value="Bet v1-like"/>
    <property type="match status" value="1"/>
</dbReference>
<dbReference type="GO" id="GO:0006631">
    <property type="term" value="P:fatty acid metabolic process"/>
    <property type="evidence" value="ECO:0007669"/>
    <property type="project" value="UniProtKB-KW"/>
</dbReference>
<reference evidence="10" key="1">
    <citation type="journal article" date="2023" name="Commun. Biol.">
        <title>Genome analysis of Parmales, the sister group of diatoms, reveals the evolutionary specialization of diatoms from phago-mixotrophs to photoautotrophs.</title>
        <authorList>
            <person name="Ban H."/>
            <person name="Sato S."/>
            <person name="Yoshikawa S."/>
            <person name="Yamada K."/>
            <person name="Nakamura Y."/>
            <person name="Ichinomiya M."/>
            <person name="Sato N."/>
            <person name="Blanc-Mathieu R."/>
            <person name="Endo H."/>
            <person name="Kuwata A."/>
            <person name="Ogata H."/>
        </authorList>
    </citation>
    <scope>NUCLEOTIDE SEQUENCE [LARGE SCALE GENOMIC DNA]</scope>
    <source>
        <strain evidence="10">NIES 3701</strain>
    </source>
</reference>
<comment type="caution">
    <text evidence="9">The sequence shown here is derived from an EMBL/GenBank/DDBJ whole genome shotgun (WGS) entry which is preliminary data.</text>
</comment>
<dbReference type="InterPro" id="IPR040170">
    <property type="entry name" value="Cytosol_ACT"/>
</dbReference>
<sequence>MGNVCTSADKNYSAAAANPKIEKKVKQKEAELKTLKGFAKVNNRSMEPRGVAESMVHFFEIVSQEHCDRRNVVRAGCLLRWMDICACLSAEKHGQLSSVTLSMDDLSFDIPAVLGDVLEISGRVNNAFNTSMEVGVQVLSTSQSGPRIHCRAYFTFVSLDHHGIKCKVPKVIPETEAERDNFILAKERRQLRFKKKEQLETMLSQIAEKGGDDSSIRGRALTENPEGGEGISSQMSVKPKVWTGNRKRLSIMLRENLNLGAVLPPAEESIVTRSMGESSLQMTKVVLPSDANHMGNTFGGNIMSWMDDAATVVATKHIRHPSMQPETHVATIAVDSMAFIGPSHTGDRLNFYAQINRAFGTTIEVGIRVEAQAIGGHVRHINSGYLTLMAVDMSGRPTSVPKIMPETDKQKEQFMKAVGRRQLRMERKKMTGENKNTNGLSWNWSEDMSSEISVANIYGLLKVANAWDLNWVKQDLPPEIASNNRFEIKMQVTKDTWGLGLATIRFSGIVSCKMSDMFKKIMDCDARGEWDVAVKDCKVWNKVDEHNDIIWMAYPPFGTEGKGKPKDFSLLRTWRLDEERYIVASRSVIHPALPVNEDHQRGEVFPSGFILTPWVMDDGMGDLRDNEYQEQTSFDYVVQLDKTGQEMAGFGNPNSPYIKVMAGSLQKLCVILSST</sequence>
<gene>
    <name evidence="9" type="ORF">TrST_g11326</name>
</gene>
<evidence type="ECO:0008006" key="11">
    <source>
        <dbReference type="Google" id="ProtNLM"/>
    </source>
</evidence>
<evidence type="ECO:0000313" key="9">
    <source>
        <dbReference type="EMBL" id="GMH71115.1"/>
    </source>
</evidence>
<keyword evidence="10" id="KW-1185">Reference proteome</keyword>
<dbReference type="GO" id="GO:0052816">
    <property type="term" value="F:long-chain fatty acyl-CoA hydrolase activity"/>
    <property type="evidence" value="ECO:0007669"/>
    <property type="project" value="TreeGrafter"/>
</dbReference>
<feature type="domain" description="START" evidence="7">
    <location>
        <begin position="451"/>
        <end position="659"/>
    </location>
</feature>
<dbReference type="GO" id="GO:0005829">
    <property type="term" value="C:cytosol"/>
    <property type="evidence" value="ECO:0007669"/>
    <property type="project" value="TreeGrafter"/>
</dbReference>